<reference evidence="1" key="2">
    <citation type="journal article" date="2015" name="Fish Shellfish Immunol.">
        <title>Early steps in the European eel (Anguilla anguilla)-Vibrio vulnificus interaction in the gills: Role of the RtxA13 toxin.</title>
        <authorList>
            <person name="Callol A."/>
            <person name="Pajuelo D."/>
            <person name="Ebbesson L."/>
            <person name="Teles M."/>
            <person name="MacKenzie S."/>
            <person name="Amaro C."/>
        </authorList>
    </citation>
    <scope>NUCLEOTIDE SEQUENCE</scope>
</reference>
<proteinExistence type="predicted"/>
<dbReference type="AlphaFoldDB" id="A0A0E9S8Q5"/>
<accession>A0A0E9S8Q5</accession>
<dbReference type="EMBL" id="GBXM01070813">
    <property type="protein sequence ID" value="JAH37764.1"/>
    <property type="molecule type" value="Transcribed_RNA"/>
</dbReference>
<name>A0A0E9S8Q5_ANGAN</name>
<organism evidence="1">
    <name type="scientific">Anguilla anguilla</name>
    <name type="common">European freshwater eel</name>
    <name type="synonym">Muraena anguilla</name>
    <dbReference type="NCBI Taxonomy" id="7936"/>
    <lineage>
        <taxon>Eukaryota</taxon>
        <taxon>Metazoa</taxon>
        <taxon>Chordata</taxon>
        <taxon>Craniata</taxon>
        <taxon>Vertebrata</taxon>
        <taxon>Euteleostomi</taxon>
        <taxon>Actinopterygii</taxon>
        <taxon>Neopterygii</taxon>
        <taxon>Teleostei</taxon>
        <taxon>Anguilliformes</taxon>
        <taxon>Anguillidae</taxon>
        <taxon>Anguilla</taxon>
    </lineage>
</organism>
<sequence length="41" mass="4674">MSCTKFKNKTKDGCSNSLFCHGFTMLDESLSIRRHAILYCS</sequence>
<reference evidence="1" key="1">
    <citation type="submission" date="2014-11" db="EMBL/GenBank/DDBJ databases">
        <authorList>
            <person name="Amaro Gonzalez C."/>
        </authorList>
    </citation>
    <scope>NUCLEOTIDE SEQUENCE</scope>
</reference>
<evidence type="ECO:0000313" key="1">
    <source>
        <dbReference type="EMBL" id="JAH37764.1"/>
    </source>
</evidence>
<protein>
    <submittedName>
        <fullName evidence="1">Uncharacterized protein</fullName>
    </submittedName>
</protein>